<protein>
    <submittedName>
        <fullName evidence="1">Uncharacterized protein</fullName>
    </submittedName>
</protein>
<comment type="caution">
    <text evidence="1">The sequence shown here is derived from an EMBL/GenBank/DDBJ whole genome shotgun (WGS) entry which is preliminary data.</text>
</comment>
<dbReference type="EMBL" id="BTGU01000216">
    <property type="protein sequence ID" value="GMN65161.1"/>
    <property type="molecule type" value="Genomic_DNA"/>
</dbReference>
<proteinExistence type="predicted"/>
<gene>
    <name evidence="1" type="ORF">TIFTF001_034229</name>
</gene>
<dbReference type="Proteomes" id="UP001187192">
    <property type="component" value="Unassembled WGS sequence"/>
</dbReference>
<sequence>MLVYNVKEYDMLSCFDGTIDQERRTICKYNSAYSMDKTSKFSYVVPTCHGGGFKRFSPWFELDWISYPNHSMLNYLVDGLSWIGLAATTTPWLCATVRAHMICKQPTAMLDARLWRDGTADCEIWVRHRHGF</sequence>
<accession>A0AA88E3D4</accession>
<evidence type="ECO:0000313" key="2">
    <source>
        <dbReference type="Proteomes" id="UP001187192"/>
    </source>
</evidence>
<name>A0AA88E3D4_FICCA</name>
<organism evidence="1 2">
    <name type="scientific">Ficus carica</name>
    <name type="common">Common fig</name>
    <dbReference type="NCBI Taxonomy" id="3494"/>
    <lineage>
        <taxon>Eukaryota</taxon>
        <taxon>Viridiplantae</taxon>
        <taxon>Streptophyta</taxon>
        <taxon>Embryophyta</taxon>
        <taxon>Tracheophyta</taxon>
        <taxon>Spermatophyta</taxon>
        <taxon>Magnoliopsida</taxon>
        <taxon>eudicotyledons</taxon>
        <taxon>Gunneridae</taxon>
        <taxon>Pentapetalae</taxon>
        <taxon>rosids</taxon>
        <taxon>fabids</taxon>
        <taxon>Rosales</taxon>
        <taxon>Moraceae</taxon>
        <taxon>Ficeae</taxon>
        <taxon>Ficus</taxon>
    </lineage>
</organism>
<reference evidence="1" key="1">
    <citation type="submission" date="2023-07" db="EMBL/GenBank/DDBJ databases">
        <title>draft genome sequence of fig (Ficus carica).</title>
        <authorList>
            <person name="Takahashi T."/>
            <person name="Nishimura K."/>
        </authorList>
    </citation>
    <scope>NUCLEOTIDE SEQUENCE</scope>
</reference>
<evidence type="ECO:0000313" key="1">
    <source>
        <dbReference type="EMBL" id="GMN65161.1"/>
    </source>
</evidence>
<keyword evidence="2" id="KW-1185">Reference proteome</keyword>
<dbReference type="AlphaFoldDB" id="A0AA88E3D4"/>